<evidence type="ECO:0000256" key="1">
    <source>
        <dbReference type="SAM" id="Phobius"/>
    </source>
</evidence>
<keyword evidence="1" id="KW-0812">Transmembrane</keyword>
<gene>
    <name evidence="2" type="ORF">dnl_12660</name>
</gene>
<reference evidence="2" key="1">
    <citation type="journal article" date="2021" name="Microb. Physiol.">
        <title>Proteogenomic Insights into the Physiology of Marine, Sulfate-Reducing, Filamentous Desulfonema limicola and Desulfonema magnum.</title>
        <authorList>
            <person name="Schnaars V."/>
            <person name="Wohlbrand L."/>
            <person name="Scheve S."/>
            <person name="Hinrichs C."/>
            <person name="Reinhardt R."/>
            <person name="Rabus R."/>
        </authorList>
    </citation>
    <scope>NUCLEOTIDE SEQUENCE</scope>
    <source>
        <strain evidence="2">5ac10</strain>
    </source>
</reference>
<keyword evidence="1" id="KW-1133">Transmembrane helix</keyword>
<keyword evidence="3" id="KW-1185">Reference proteome</keyword>
<dbReference type="RefSeq" id="WP_207690816.1">
    <property type="nucleotide sequence ID" value="NZ_CP061799.1"/>
</dbReference>
<dbReference type="AlphaFoldDB" id="A0A975GFC1"/>
<organism evidence="2 3">
    <name type="scientific">Desulfonema limicola</name>
    <dbReference type="NCBI Taxonomy" id="45656"/>
    <lineage>
        <taxon>Bacteria</taxon>
        <taxon>Pseudomonadati</taxon>
        <taxon>Thermodesulfobacteriota</taxon>
        <taxon>Desulfobacteria</taxon>
        <taxon>Desulfobacterales</taxon>
        <taxon>Desulfococcaceae</taxon>
        <taxon>Desulfonema</taxon>
    </lineage>
</organism>
<dbReference type="EMBL" id="CP061799">
    <property type="protein sequence ID" value="QTA79019.1"/>
    <property type="molecule type" value="Genomic_DNA"/>
</dbReference>
<name>A0A975GFC1_9BACT</name>
<keyword evidence="1" id="KW-0472">Membrane</keyword>
<feature type="transmembrane region" description="Helical" evidence="1">
    <location>
        <begin position="6"/>
        <end position="26"/>
    </location>
</feature>
<sequence length="71" mass="7950">MTTLITWAVITIIALIAGIMLILFLFNKKKAEDNIDAAFVCSICNDKHCTCYKEESFETDQGETNQGETDD</sequence>
<accession>A0A975GFC1</accession>
<dbReference type="Proteomes" id="UP000663720">
    <property type="component" value="Chromosome"/>
</dbReference>
<protein>
    <submittedName>
        <fullName evidence="2">Uncharacterized protein</fullName>
    </submittedName>
</protein>
<dbReference type="KEGG" id="dli:dnl_12660"/>
<evidence type="ECO:0000313" key="3">
    <source>
        <dbReference type="Proteomes" id="UP000663720"/>
    </source>
</evidence>
<evidence type="ECO:0000313" key="2">
    <source>
        <dbReference type="EMBL" id="QTA79019.1"/>
    </source>
</evidence>
<proteinExistence type="predicted"/>